<reference evidence="3" key="2">
    <citation type="journal article" date="2011" name="G3 (Bethesda)">
        <title>The awesome power of yeast evolutionary genetics: New genome sequences and strain resources for the Saccharomyces sensu stricto genus.</title>
        <authorList>
            <person name="Scannell D.R."/>
            <person name="Zill O.A."/>
            <person name="Rokas A."/>
            <person name="Payen C."/>
            <person name="Dunham M.J."/>
            <person name="Eisen M.B."/>
            <person name="Rine J."/>
            <person name="Johnston M."/>
            <person name="Hittinger C.T."/>
        </authorList>
    </citation>
    <scope>GENOME REANNOTATION</scope>
    <source>
        <strain evidence="3">ATCC MYA-4449 / AS 2.2408 / CBS 8840 / NBRC 1802 / NCYC 2889</strain>
    </source>
</reference>
<proteinExistence type="predicted"/>
<name>J5PXS2_SACK1</name>
<dbReference type="HOGENOM" id="CLU_2198486_0_0_1"/>
<organism evidence="2 3">
    <name type="scientific">Saccharomyces kudriavzevii (strain ATCC MYA-4449 / AS 2.2408 / CBS 8840 / NBRC 1802 / NCYC 2889)</name>
    <name type="common">Yeast</name>
    <dbReference type="NCBI Taxonomy" id="226230"/>
    <lineage>
        <taxon>Eukaryota</taxon>
        <taxon>Fungi</taxon>
        <taxon>Dikarya</taxon>
        <taxon>Ascomycota</taxon>
        <taxon>Saccharomycotina</taxon>
        <taxon>Saccharomycetes</taxon>
        <taxon>Saccharomycetales</taxon>
        <taxon>Saccharomycetaceae</taxon>
        <taxon>Saccharomyces</taxon>
    </lineage>
</organism>
<keyword evidence="3" id="KW-1185">Reference proteome</keyword>
<feature type="compositionally biased region" description="Polar residues" evidence="1">
    <location>
        <begin position="7"/>
        <end position="17"/>
    </location>
</feature>
<evidence type="ECO:0000313" key="3">
    <source>
        <dbReference type="Proteomes" id="UP000002753"/>
    </source>
</evidence>
<gene>
    <name evidence="2" type="primary">YLR053C</name>
    <name evidence="2" type="ORF">SKUD_199307</name>
</gene>
<feature type="region of interest" description="Disordered" evidence="1">
    <location>
        <begin position="1"/>
        <end position="22"/>
    </location>
</feature>
<dbReference type="AlphaFoldDB" id="J5PXS2"/>
<sequence>MLDDESSNPIGNTSDNCRGSEVDKQELQYVDLGCGTYFEPFEVELQDYDDNVEDFLIFNVKLVQELEVERQTEEHTRKTKKHNPFYVPSKVVREMVSKSGVEWQNMVKPS</sequence>
<reference evidence="2 3" key="1">
    <citation type="journal article" date="2003" name="Science">
        <title>Finding functional features in Saccharomyces genomes by phylogenetic footprinting.</title>
        <authorList>
            <person name="Cliften P.F."/>
            <person name="Sudarsanam P."/>
            <person name="Desikan A."/>
            <person name="Fulton L."/>
            <person name="Fulton B."/>
            <person name="Majors J."/>
            <person name="Waterston R."/>
            <person name="Cohen B.A."/>
            <person name="Johnston M."/>
        </authorList>
    </citation>
    <scope>NUCLEOTIDE SEQUENCE [LARGE SCALE GENOMIC DNA]</scope>
    <source>
        <strain evidence="3">ATCC MYA-4449 / AS 2.2408 / CBS 8840 / NBRC 1802 / NCYC 2889</strain>
    </source>
</reference>
<accession>J5PXS2</accession>
<dbReference type="EMBL" id="AACI03000383">
    <property type="protein sequence ID" value="EJT44338.1"/>
    <property type="molecule type" value="Genomic_DNA"/>
</dbReference>
<evidence type="ECO:0000313" key="2">
    <source>
        <dbReference type="EMBL" id="EJT44338.1"/>
    </source>
</evidence>
<dbReference type="Proteomes" id="UP000002753">
    <property type="component" value="Unassembled WGS sequence"/>
</dbReference>
<evidence type="ECO:0000256" key="1">
    <source>
        <dbReference type="SAM" id="MobiDB-lite"/>
    </source>
</evidence>
<protein>
    <submittedName>
        <fullName evidence="2">YLR053C-like protein</fullName>
    </submittedName>
</protein>
<comment type="caution">
    <text evidence="2">The sequence shown here is derived from an EMBL/GenBank/DDBJ whole genome shotgun (WGS) entry which is preliminary data.</text>
</comment>